<sequence length="111" mass="12994">YLFLYIRKTLWLTMSYSSRRRRGSYATKACNNCRKKHIKCSEGVTCTYCASHNLQCTYAELVKKRGPKTANRAANIFGNNYYEAANAKQEHVLTPNEYQFNSIPYYLNERN</sequence>
<gene>
    <name evidence="1" type="ORF">DHETER_LOCUS5818</name>
</gene>
<dbReference type="Proteomes" id="UP000789702">
    <property type="component" value="Unassembled WGS sequence"/>
</dbReference>
<accession>A0ACA9M6G1</accession>
<name>A0ACA9M6G1_9GLOM</name>
<dbReference type="EMBL" id="CAJVPU010006839">
    <property type="protein sequence ID" value="CAG8565158.1"/>
    <property type="molecule type" value="Genomic_DNA"/>
</dbReference>
<protein>
    <submittedName>
        <fullName evidence="1">9969_t:CDS:1</fullName>
    </submittedName>
</protein>
<comment type="caution">
    <text evidence="1">The sequence shown here is derived from an EMBL/GenBank/DDBJ whole genome shotgun (WGS) entry which is preliminary data.</text>
</comment>
<organism evidence="1 2">
    <name type="scientific">Dentiscutata heterogama</name>
    <dbReference type="NCBI Taxonomy" id="1316150"/>
    <lineage>
        <taxon>Eukaryota</taxon>
        <taxon>Fungi</taxon>
        <taxon>Fungi incertae sedis</taxon>
        <taxon>Mucoromycota</taxon>
        <taxon>Glomeromycotina</taxon>
        <taxon>Glomeromycetes</taxon>
        <taxon>Diversisporales</taxon>
        <taxon>Gigasporaceae</taxon>
        <taxon>Dentiscutata</taxon>
    </lineage>
</organism>
<evidence type="ECO:0000313" key="2">
    <source>
        <dbReference type="Proteomes" id="UP000789702"/>
    </source>
</evidence>
<proteinExistence type="predicted"/>
<reference evidence="1" key="1">
    <citation type="submission" date="2021-06" db="EMBL/GenBank/DDBJ databases">
        <authorList>
            <person name="Kallberg Y."/>
            <person name="Tangrot J."/>
            <person name="Rosling A."/>
        </authorList>
    </citation>
    <scope>NUCLEOTIDE SEQUENCE</scope>
    <source>
        <strain evidence="1">IL203A</strain>
    </source>
</reference>
<evidence type="ECO:0000313" key="1">
    <source>
        <dbReference type="EMBL" id="CAG8565158.1"/>
    </source>
</evidence>
<feature type="non-terminal residue" evidence="1">
    <location>
        <position position="1"/>
    </location>
</feature>
<keyword evidence="2" id="KW-1185">Reference proteome</keyword>